<evidence type="ECO:0000313" key="2">
    <source>
        <dbReference type="EMBL" id="CAA2997662.1"/>
    </source>
</evidence>
<sequence>MYTAKGSEILISSIPFDIELSHQMAPENAIDTIHPNAIPTTKSHRSMEHETENEMNENGSSSTEMNQIIPAKFDQVDSQQSGNGETDTNVDDQQGRNGENDADVDDQSII</sequence>
<evidence type="ECO:0000256" key="1">
    <source>
        <dbReference type="SAM" id="MobiDB-lite"/>
    </source>
</evidence>
<feature type="compositionally biased region" description="Acidic residues" evidence="1">
    <location>
        <begin position="100"/>
        <end position="110"/>
    </location>
</feature>
<organism evidence="2 3">
    <name type="scientific">Olea europaea subsp. europaea</name>
    <dbReference type="NCBI Taxonomy" id="158383"/>
    <lineage>
        <taxon>Eukaryota</taxon>
        <taxon>Viridiplantae</taxon>
        <taxon>Streptophyta</taxon>
        <taxon>Embryophyta</taxon>
        <taxon>Tracheophyta</taxon>
        <taxon>Spermatophyta</taxon>
        <taxon>Magnoliopsida</taxon>
        <taxon>eudicotyledons</taxon>
        <taxon>Gunneridae</taxon>
        <taxon>Pentapetalae</taxon>
        <taxon>asterids</taxon>
        <taxon>lamiids</taxon>
        <taxon>Lamiales</taxon>
        <taxon>Oleaceae</taxon>
        <taxon>Oleeae</taxon>
        <taxon>Olea</taxon>
    </lineage>
</organism>
<dbReference type="AlphaFoldDB" id="A0A8S0T0U1"/>
<feature type="region of interest" description="Disordered" evidence="1">
    <location>
        <begin position="34"/>
        <end position="110"/>
    </location>
</feature>
<gene>
    <name evidence="2" type="ORF">OLEA9_A109267</name>
</gene>
<proteinExistence type="predicted"/>
<feature type="compositionally biased region" description="Polar residues" evidence="1">
    <location>
        <begin position="76"/>
        <end position="97"/>
    </location>
</feature>
<keyword evidence="3" id="KW-1185">Reference proteome</keyword>
<evidence type="ECO:0000313" key="3">
    <source>
        <dbReference type="Proteomes" id="UP000594638"/>
    </source>
</evidence>
<protein>
    <submittedName>
        <fullName evidence="2">Uncharacterized protein</fullName>
    </submittedName>
</protein>
<accession>A0A8S0T0U1</accession>
<reference evidence="2 3" key="1">
    <citation type="submission" date="2019-12" db="EMBL/GenBank/DDBJ databases">
        <authorList>
            <person name="Alioto T."/>
            <person name="Alioto T."/>
            <person name="Gomez Garrido J."/>
        </authorList>
    </citation>
    <scope>NUCLEOTIDE SEQUENCE [LARGE SCALE GENOMIC DNA]</scope>
</reference>
<comment type="caution">
    <text evidence="2">The sequence shown here is derived from an EMBL/GenBank/DDBJ whole genome shotgun (WGS) entry which is preliminary data.</text>
</comment>
<dbReference type="Gramene" id="OE9A109267T1">
    <property type="protein sequence ID" value="OE9A109267C1"/>
    <property type="gene ID" value="OE9A109267"/>
</dbReference>
<dbReference type="EMBL" id="CACTIH010005562">
    <property type="protein sequence ID" value="CAA2997662.1"/>
    <property type="molecule type" value="Genomic_DNA"/>
</dbReference>
<name>A0A8S0T0U1_OLEEU</name>
<dbReference type="Proteomes" id="UP000594638">
    <property type="component" value="Unassembled WGS sequence"/>
</dbReference>